<dbReference type="InterPro" id="IPR004154">
    <property type="entry name" value="Anticodon-bd"/>
</dbReference>
<dbReference type="GO" id="GO:0005524">
    <property type="term" value="F:ATP binding"/>
    <property type="evidence" value="ECO:0007669"/>
    <property type="project" value="UniProtKB-UniRule"/>
</dbReference>
<comment type="caution">
    <text evidence="13">Lacks conserved residue(s) required for the propagation of feature annotation.</text>
</comment>
<dbReference type="InterPro" id="IPR045864">
    <property type="entry name" value="aa-tRNA-synth_II/BPL/LPL"/>
</dbReference>
<keyword evidence="16" id="KW-1185">Reference proteome</keyword>
<dbReference type="Pfam" id="PF00587">
    <property type="entry name" value="tRNA-synt_2b"/>
    <property type="match status" value="1"/>
</dbReference>
<keyword evidence="6 13" id="KW-0547">Nucleotide-binding</keyword>
<dbReference type="GO" id="GO:0004829">
    <property type="term" value="F:threonine-tRNA ligase activity"/>
    <property type="evidence" value="ECO:0007669"/>
    <property type="project" value="UniProtKB-UniRule"/>
</dbReference>
<dbReference type="InterPro" id="IPR018163">
    <property type="entry name" value="Thr/Ala-tRNA-synth_IIc_edit"/>
</dbReference>
<evidence type="ECO:0000256" key="3">
    <source>
        <dbReference type="ARBA" id="ARBA00022555"/>
    </source>
</evidence>
<evidence type="ECO:0000256" key="11">
    <source>
        <dbReference type="ARBA" id="ARBA00023146"/>
    </source>
</evidence>
<dbReference type="SUPFAM" id="SSF55681">
    <property type="entry name" value="Class II aaRS and biotin synthetases"/>
    <property type="match status" value="1"/>
</dbReference>
<dbReference type="Pfam" id="PF03129">
    <property type="entry name" value="HGTP_anticodon"/>
    <property type="match status" value="1"/>
</dbReference>
<proteinExistence type="inferred from homology"/>
<dbReference type="Pfam" id="PF07973">
    <property type="entry name" value="tRNA_SAD"/>
    <property type="match status" value="1"/>
</dbReference>
<accession>A0A518EVR1</accession>
<keyword evidence="11 13" id="KW-0030">Aminoacyl-tRNA synthetase</keyword>
<keyword evidence="9 13" id="KW-0694">RNA-binding</keyword>
<comment type="subcellular location">
    <subcellularLocation>
        <location evidence="13">Cytoplasm</location>
    </subcellularLocation>
</comment>
<keyword evidence="8 13" id="KW-0067">ATP-binding</keyword>
<dbReference type="GO" id="GO:0006435">
    <property type="term" value="P:threonyl-tRNA aminoacylation"/>
    <property type="evidence" value="ECO:0007669"/>
    <property type="project" value="UniProtKB-UniRule"/>
</dbReference>
<dbReference type="CDD" id="cd00771">
    <property type="entry name" value="ThrRS_core"/>
    <property type="match status" value="1"/>
</dbReference>
<dbReference type="FunFam" id="3.40.50.800:FF:000001">
    <property type="entry name" value="Threonine--tRNA ligase"/>
    <property type="match status" value="1"/>
</dbReference>
<dbReference type="PRINTS" id="PR01047">
    <property type="entry name" value="TRNASYNTHTHR"/>
</dbReference>
<dbReference type="Gene3D" id="3.30.54.20">
    <property type="match status" value="1"/>
</dbReference>
<dbReference type="HAMAP" id="MF_00184">
    <property type="entry name" value="Thr_tRNA_synth"/>
    <property type="match status" value="1"/>
</dbReference>
<dbReference type="InterPro" id="IPR036621">
    <property type="entry name" value="Anticodon-bd_dom_sf"/>
</dbReference>
<gene>
    <name evidence="13 15" type="primary">thrS</name>
    <name evidence="15" type="ORF">Poly30_37170</name>
</gene>
<dbReference type="PANTHER" id="PTHR11451:SF44">
    <property type="entry name" value="THREONINE--TRNA LIGASE, CHLOROPLASTIC_MITOCHONDRIAL 2"/>
    <property type="match status" value="1"/>
</dbReference>
<dbReference type="InterPro" id="IPR033728">
    <property type="entry name" value="ThrRS_core"/>
</dbReference>
<keyword evidence="7 13" id="KW-0862">Zinc</keyword>
<keyword evidence="2 13" id="KW-0963">Cytoplasm</keyword>
<dbReference type="EC" id="6.1.1.3" evidence="13"/>
<evidence type="ECO:0000256" key="1">
    <source>
        <dbReference type="ARBA" id="ARBA00008226"/>
    </source>
</evidence>
<dbReference type="SUPFAM" id="SSF52954">
    <property type="entry name" value="Class II aaRS ABD-related"/>
    <property type="match status" value="1"/>
</dbReference>
<dbReference type="GO" id="GO:0005737">
    <property type="term" value="C:cytoplasm"/>
    <property type="evidence" value="ECO:0007669"/>
    <property type="project" value="UniProtKB-SubCell"/>
</dbReference>
<comment type="cofactor">
    <cofactor evidence="13">
        <name>Zn(2+)</name>
        <dbReference type="ChEBI" id="CHEBI:29105"/>
    </cofactor>
    <text evidence="13">Binds 1 zinc ion per subunit.</text>
</comment>
<comment type="subunit">
    <text evidence="13">Homodimer.</text>
</comment>
<feature type="binding site" evidence="13">
    <location>
        <position position="339"/>
    </location>
    <ligand>
        <name>Zn(2+)</name>
        <dbReference type="ChEBI" id="CHEBI:29105"/>
        <note>catalytic</note>
    </ligand>
</feature>
<keyword evidence="3 13" id="KW-0820">tRNA-binding</keyword>
<evidence type="ECO:0000256" key="12">
    <source>
        <dbReference type="ARBA" id="ARBA00049515"/>
    </source>
</evidence>
<comment type="catalytic activity">
    <reaction evidence="12 13">
        <text>tRNA(Thr) + L-threonine + ATP = L-threonyl-tRNA(Thr) + AMP + diphosphate + H(+)</text>
        <dbReference type="Rhea" id="RHEA:24624"/>
        <dbReference type="Rhea" id="RHEA-COMP:9670"/>
        <dbReference type="Rhea" id="RHEA-COMP:9704"/>
        <dbReference type="ChEBI" id="CHEBI:15378"/>
        <dbReference type="ChEBI" id="CHEBI:30616"/>
        <dbReference type="ChEBI" id="CHEBI:33019"/>
        <dbReference type="ChEBI" id="CHEBI:57926"/>
        <dbReference type="ChEBI" id="CHEBI:78442"/>
        <dbReference type="ChEBI" id="CHEBI:78534"/>
        <dbReference type="ChEBI" id="CHEBI:456215"/>
        <dbReference type="EC" id="6.1.1.3"/>
    </reaction>
</comment>
<dbReference type="GO" id="GO:0000049">
    <property type="term" value="F:tRNA binding"/>
    <property type="evidence" value="ECO:0007669"/>
    <property type="project" value="UniProtKB-KW"/>
</dbReference>
<reference evidence="15 16" key="1">
    <citation type="submission" date="2019-02" db="EMBL/GenBank/DDBJ databases">
        <title>Deep-cultivation of Planctomycetes and their phenomic and genomic characterization uncovers novel biology.</title>
        <authorList>
            <person name="Wiegand S."/>
            <person name="Jogler M."/>
            <person name="Boedeker C."/>
            <person name="Pinto D."/>
            <person name="Vollmers J."/>
            <person name="Rivas-Marin E."/>
            <person name="Kohn T."/>
            <person name="Peeters S.H."/>
            <person name="Heuer A."/>
            <person name="Rast P."/>
            <person name="Oberbeckmann S."/>
            <person name="Bunk B."/>
            <person name="Jeske O."/>
            <person name="Meyerdierks A."/>
            <person name="Storesund J.E."/>
            <person name="Kallscheuer N."/>
            <person name="Luecker S."/>
            <person name="Lage O.M."/>
            <person name="Pohl T."/>
            <person name="Merkel B.J."/>
            <person name="Hornburger P."/>
            <person name="Mueller R.-W."/>
            <person name="Bruemmer F."/>
            <person name="Labrenz M."/>
            <person name="Spormann A.M."/>
            <person name="Op den Camp H."/>
            <person name="Overmann J."/>
            <person name="Amann R."/>
            <person name="Jetten M.S.M."/>
            <person name="Mascher T."/>
            <person name="Medema M.H."/>
            <person name="Devos D.P."/>
            <person name="Kaster A.-K."/>
            <person name="Ovreas L."/>
            <person name="Rohde M."/>
            <person name="Galperin M.Y."/>
            <person name="Jogler C."/>
        </authorList>
    </citation>
    <scope>NUCLEOTIDE SEQUENCE [LARGE SCALE GENOMIC DNA]</scope>
    <source>
        <strain evidence="15 16">Poly30</strain>
    </source>
</reference>
<dbReference type="SUPFAM" id="SSF55186">
    <property type="entry name" value="ThrRS/AlaRS common domain"/>
    <property type="match status" value="1"/>
</dbReference>
<dbReference type="EMBL" id="CP036434">
    <property type="protein sequence ID" value="QDV08181.1"/>
    <property type="molecule type" value="Genomic_DNA"/>
</dbReference>
<evidence type="ECO:0000256" key="10">
    <source>
        <dbReference type="ARBA" id="ARBA00022917"/>
    </source>
</evidence>
<dbReference type="InterPro" id="IPR002314">
    <property type="entry name" value="aa-tRNA-synt_IIb"/>
</dbReference>
<evidence type="ECO:0000256" key="4">
    <source>
        <dbReference type="ARBA" id="ARBA00022598"/>
    </source>
</evidence>
<evidence type="ECO:0000256" key="8">
    <source>
        <dbReference type="ARBA" id="ARBA00022840"/>
    </source>
</evidence>
<keyword evidence="4 13" id="KW-0436">Ligase</keyword>
<dbReference type="OrthoDB" id="9802304at2"/>
<name>A0A518EVR1_9BACT</name>
<evidence type="ECO:0000256" key="5">
    <source>
        <dbReference type="ARBA" id="ARBA00022723"/>
    </source>
</evidence>
<evidence type="ECO:0000256" key="7">
    <source>
        <dbReference type="ARBA" id="ARBA00022833"/>
    </source>
</evidence>
<dbReference type="InterPro" id="IPR002320">
    <property type="entry name" value="Thr-tRNA-ligase_IIa"/>
</dbReference>
<dbReference type="SMART" id="SM00863">
    <property type="entry name" value="tRNA_SAD"/>
    <property type="match status" value="1"/>
</dbReference>
<dbReference type="AlphaFoldDB" id="A0A518EVR1"/>
<evidence type="ECO:0000313" key="16">
    <source>
        <dbReference type="Proteomes" id="UP000320390"/>
    </source>
</evidence>
<keyword evidence="10 13" id="KW-0648">Protein biosynthesis</keyword>
<dbReference type="PANTHER" id="PTHR11451">
    <property type="entry name" value="THREONINE-TRNA LIGASE"/>
    <property type="match status" value="1"/>
</dbReference>
<comment type="similarity">
    <text evidence="1 13">Belongs to the class-II aminoacyl-tRNA synthetase family.</text>
</comment>
<evidence type="ECO:0000256" key="6">
    <source>
        <dbReference type="ARBA" id="ARBA00022741"/>
    </source>
</evidence>
<evidence type="ECO:0000313" key="15">
    <source>
        <dbReference type="EMBL" id="QDV08181.1"/>
    </source>
</evidence>
<dbReference type="Gene3D" id="3.40.50.800">
    <property type="entry name" value="Anticodon-binding domain"/>
    <property type="match status" value="1"/>
</dbReference>
<evidence type="ECO:0000256" key="2">
    <source>
        <dbReference type="ARBA" id="ARBA00022490"/>
    </source>
</evidence>
<dbReference type="CDD" id="cd00860">
    <property type="entry name" value="ThrRS_anticodon"/>
    <property type="match status" value="1"/>
</dbReference>
<feature type="binding site" evidence="13">
    <location>
        <position position="288"/>
    </location>
    <ligand>
        <name>Zn(2+)</name>
        <dbReference type="ChEBI" id="CHEBI:29105"/>
        <note>catalytic</note>
    </ligand>
</feature>
<feature type="domain" description="Aminoacyl-transfer RNA synthetases class-II family profile" evidence="14">
    <location>
        <begin position="226"/>
        <end position="488"/>
    </location>
</feature>
<dbReference type="RefSeq" id="WP_145200370.1">
    <property type="nucleotide sequence ID" value="NZ_CP036434.1"/>
</dbReference>
<sequence>MIQADPVPQVEGPFPLSTLRHSTAHLMASAVQKLFPKAQFGFGPAIEHGFYYDFDLPEPLTDKDLRKIEKEMRRIAKRSPKIEKETVSRDEARAKLQEWGQEYKIEGLDLIPDDEDITFYFHGEGDDRWGDLCEGPHVDSFQDLDYVFKLQHVAGAYWRGDENNKMLQRIYGTAFWTQEQLDAHLEWLEEVKKRDHRKLGTELDLFSTHGEAGAGFVFWHPNLGVIRREIEQFWWDLHTRGGYKPVYTPHVSRESLFAVSGHLENYSEMMYAPMELDSLPYRVKPMNCPGHALIYKDRGRSYRELPLRWAELGTVYRYEKSGVVHGMLRVRGFTQDDAHIFCTPDQLAEEIAGVCRLVDTVLSTFGFEYKAYLATRPSEKTIGEDAIWEKATQSLRDAAAKVNLPLELDEGGGAFYGPKIDYKIKDALGREWQNSTIQCDFNLPERFDLHYTAPDGSQQRPIMVHRAILGSLERFVGGLIEHFGGKFPVWIAPTQVAVIPIREEHADYCRTLSERLQEAGFRVEAMLEAAHMNKKIKHAQKEQVPYMLIAGEREAEDGTVAVRRRGTREQSVVPFETFLKMVTELRDTKSLELPDAEPESV</sequence>
<dbReference type="InterPro" id="IPR047246">
    <property type="entry name" value="ThrRS_anticodon"/>
</dbReference>
<evidence type="ECO:0000256" key="9">
    <source>
        <dbReference type="ARBA" id="ARBA00022884"/>
    </source>
</evidence>
<dbReference type="InterPro" id="IPR012947">
    <property type="entry name" value="tRNA_SAD"/>
</dbReference>
<organism evidence="15 16">
    <name type="scientific">Saltatorellus ferox</name>
    <dbReference type="NCBI Taxonomy" id="2528018"/>
    <lineage>
        <taxon>Bacteria</taxon>
        <taxon>Pseudomonadati</taxon>
        <taxon>Planctomycetota</taxon>
        <taxon>Planctomycetia</taxon>
        <taxon>Planctomycetia incertae sedis</taxon>
        <taxon>Saltatorellus</taxon>
    </lineage>
</organism>
<dbReference type="FunFam" id="3.30.930.10:FF:000002">
    <property type="entry name" value="Threonine--tRNA ligase"/>
    <property type="match status" value="1"/>
</dbReference>
<dbReference type="InterPro" id="IPR006195">
    <property type="entry name" value="aa-tRNA-synth_II"/>
</dbReference>
<dbReference type="Proteomes" id="UP000320390">
    <property type="component" value="Chromosome"/>
</dbReference>
<evidence type="ECO:0000259" key="14">
    <source>
        <dbReference type="PROSITE" id="PS50862"/>
    </source>
</evidence>
<feature type="binding site" evidence="13">
    <location>
        <position position="465"/>
    </location>
    <ligand>
        <name>Zn(2+)</name>
        <dbReference type="ChEBI" id="CHEBI:29105"/>
        <note>catalytic</note>
    </ligand>
</feature>
<dbReference type="GO" id="GO:0046872">
    <property type="term" value="F:metal ion binding"/>
    <property type="evidence" value="ECO:0007669"/>
    <property type="project" value="UniProtKB-KW"/>
</dbReference>
<dbReference type="PROSITE" id="PS50862">
    <property type="entry name" value="AA_TRNA_LIGASE_II"/>
    <property type="match status" value="1"/>
</dbReference>
<evidence type="ECO:0000256" key="13">
    <source>
        <dbReference type="HAMAP-Rule" id="MF_00184"/>
    </source>
</evidence>
<dbReference type="NCBIfam" id="TIGR00418">
    <property type="entry name" value="thrS"/>
    <property type="match status" value="1"/>
</dbReference>
<dbReference type="Gene3D" id="3.30.980.10">
    <property type="entry name" value="Threonyl-trna Synthetase, Chain A, domain 2"/>
    <property type="match status" value="1"/>
</dbReference>
<protein>
    <recommendedName>
        <fullName evidence="13">Threonine--tRNA ligase</fullName>
        <ecNumber evidence="13">6.1.1.3</ecNumber>
    </recommendedName>
    <alternativeName>
        <fullName evidence="13">Threonyl-tRNA synthetase</fullName>
        <shortName evidence="13">ThrRS</shortName>
    </alternativeName>
</protein>
<dbReference type="Gene3D" id="3.30.930.10">
    <property type="entry name" value="Bira Bifunctional Protein, Domain 2"/>
    <property type="match status" value="1"/>
</dbReference>
<keyword evidence="5 13" id="KW-0479">Metal-binding</keyword>